<evidence type="ECO:0000256" key="1">
    <source>
        <dbReference type="SAM" id="MobiDB-lite"/>
    </source>
</evidence>
<dbReference type="EMBL" id="NAEP01000040">
    <property type="protein sequence ID" value="PDQ35108.1"/>
    <property type="molecule type" value="Genomic_DNA"/>
</dbReference>
<reference evidence="3" key="1">
    <citation type="submission" date="2017-03" db="EMBL/GenBank/DDBJ databases">
        <authorList>
            <person name="Lund M.B."/>
        </authorList>
    </citation>
    <scope>NUCLEOTIDE SEQUENCE [LARGE SCALE GENOMIC DNA]</scope>
</reference>
<dbReference type="AlphaFoldDB" id="A0A2A6FR07"/>
<feature type="region of interest" description="Disordered" evidence="1">
    <location>
        <begin position="193"/>
        <end position="213"/>
    </location>
</feature>
<proteinExistence type="predicted"/>
<evidence type="ECO:0000313" key="2">
    <source>
        <dbReference type="EMBL" id="PDQ35108.1"/>
    </source>
</evidence>
<organism evidence="2 3">
    <name type="scientific">Candidatus Lumbricidiphila eiseniae</name>
    <dbReference type="NCBI Taxonomy" id="1969409"/>
    <lineage>
        <taxon>Bacteria</taxon>
        <taxon>Bacillati</taxon>
        <taxon>Actinomycetota</taxon>
        <taxon>Actinomycetes</taxon>
        <taxon>Micrococcales</taxon>
        <taxon>Microbacteriaceae</taxon>
        <taxon>Candidatus Lumbricidiphila</taxon>
    </lineage>
</organism>
<dbReference type="SUPFAM" id="SSF52540">
    <property type="entry name" value="P-loop containing nucleoside triphosphate hydrolases"/>
    <property type="match status" value="1"/>
</dbReference>
<dbReference type="InterPro" id="IPR027417">
    <property type="entry name" value="P-loop_NTPase"/>
</dbReference>
<protein>
    <submittedName>
        <fullName evidence="2">Uncharacterized protein</fullName>
    </submittedName>
</protein>
<accession>A0A2A6FR07</accession>
<name>A0A2A6FR07_9MICO</name>
<dbReference type="Gene3D" id="3.40.50.300">
    <property type="entry name" value="P-loop containing nucleotide triphosphate hydrolases"/>
    <property type="match status" value="1"/>
</dbReference>
<sequence>MTRMSVAGALSIVRSWVAGISGRSGFVIAIDGPSGAGKSTFADLLVDRWTGYPITLLRLDDAYPGWHGLDAGVLEINRRAIRPRLRGMTGHWRRWDWREDRAGAQQMVRPGGALIVEGCGAFAAVAGVASAAQLRVWVEAGPADRQRRALARDGGAFDPYWDTWQQQWQRYLARTRASKRADLTVIVCGQQQSSGPVAARPDQTDFIRSPAES</sequence>
<dbReference type="Proteomes" id="UP000219994">
    <property type="component" value="Unassembled WGS sequence"/>
</dbReference>
<gene>
    <name evidence="2" type="ORF">B5766_07785</name>
</gene>
<comment type="caution">
    <text evidence="2">The sequence shown here is derived from an EMBL/GenBank/DDBJ whole genome shotgun (WGS) entry which is preliminary data.</text>
</comment>
<evidence type="ECO:0000313" key="3">
    <source>
        <dbReference type="Proteomes" id="UP000219994"/>
    </source>
</evidence>